<accession>A0A0C3L098</accession>
<evidence type="ECO:0000313" key="2">
    <source>
        <dbReference type="Proteomes" id="UP000054248"/>
    </source>
</evidence>
<organism evidence="1 2">
    <name type="scientific">Tulasnella calospora MUT 4182</name>
    <dbReference type="NCBI Taxonomy" id="1051891"/>
    <lineage>
        <taxon>Eukaryota</taxon>
        <taxon>Fungi</taxon>
        <taxon>Dikarya</taxon>
        <taxon>Basidiomycota</taxon>
        <taxon>Agaricomycotina</taxon>
        <taxon>Agaricomycetes</taxon>
        <taxon>Cantharellales</taxon>
        <taxon>Tulasnellaceae</taxon>
        <taxon>Tulasnella</taxon>
    </lineage>
</organism>
<reference evidence="2" key="2">
    <citation type="submission" date="2015-01" db="EMBL/GenBank/DDBJ databases">
        <title>Evolutionary Origins and Diversification of the Mycorrhizal Mutualists.</title>
        <authorList>
            <consortium name="DOE Joint Genome Institute"/>
            <consortium name="Mycorrhizal Genomics Consortium"/>
            <person name="Kohler A."/>
            <person name="Kuo A."/>
            <person name="Nagy L.G."/>
            <person name="Floudas D."/>
            <person name="Copeland A."/>
            <person name="Barry K.W."/>
            <person name="Cichocki N."/>
            <person name="Veneault-Fourrey C."/>
            <person name="LaButti K."/>
            <person name="Lindquist E.A."/>
            <person name="Lipzen A."/>
            <person name="Lundell T."/>
            <person name="Morin E."/>
            <person name="Murat C."/>
            <person name="Riley R."/>
            <person name="Ohm R."/>
            <person name="Sun H."/>
            <person name="Tunlid A."/>
            <person name="Henrissat B."/>
            <person name="Grigoriev I.V."/>
            <person name="Hibbett D.S."/>
            <person name="Martin F."/>
        </authorList>
    </citation>
    <scope>NUCLEOTIDE SEQUENCE [LARGE SCALE GENOMIC DNA]</scope>
    <source>
        <strain evidence="2">MUT 4182</strain>
    </source>
</reference>
<reference evidence="1 2" key="1">
    <citation type="submission" date="2014-04" db="EMBL/GenBank/DDBJ databases">
        <authorList>
            <consortium name="DOE Joint Genome Institute"/>
            <person name="Kuo A."/>
            <person name="Girlanda M."/>
            <person name="Perotto S."/>
            <person name="Kohler A."/>
            <person name="Nagy L.G."/>
            <person name="Floudas D."/>
            <person name="Copeland A."/>
            <person name="Barry K.W."/>
            <person name="Cichocki N."/>
            <person name="Veneault-Fourrey C."/>
            <person name="LaButti K."/>
            <person name="Lindquist E.A."/>
            <person name="Lipzen A."/>
            <person name="Lundell T."/>
            <person name="Morin E."/>
            <person name="Murat C."/>
            <person name="Sun H."/>
            <person name="Tunlid A."/>
            <person name="Henrissat B."/>
            <person name="Grigoriev I.V."/>
            <person name="Hibbett D.S."/>
            <person name="Martin F."/>
            <person name="Nordberg H.P."/>
            <person name="Cantor M.N."/>
            <person name="Hua S.X."/>
        </authorList>
    </citation>
    <scope>NUCLEOTIDE SEQUENCE [LARGE SCALE GENOMIC DNA]</scope>
    <source>
        <strain evidence="1 2">MUT 4182</strain>
    </source>
</reference>
<proteinExistence type="predicted"/>
<protein>
    <submittedName>
        <fullName evidence="1">Uncharacterized protein</fullName>
    </submittedName>
</protein>
<dbReference type="HOGENOM" id="CLU_1595774_0_0_1"/>
<sequence>MRDGTSYKQNNTDSPHVTIHRQEALVVNFVASSEPHQIGCLNFHDGSTDLALQYEPWDRNYYHLCGTKGVTKIKQSDVYGSYPVSSVWNILADGSLQASLSVLDKNSYNNRTYTRKEDFTTTEVHLNTSVTLVAFVKPGMLLLQDDPKRKEQLGRPHFKARIVFEPL</sequence>
<keyword evidence="2" id="KW-1185">Reference proteome</keyword>
<dbReference type="EMBL" id="KN823014">
    <property type="protein sequence ID" value="KIO27093.1"/>
    <property type="molecule type" value="Genomic_DNA"/>
</dbReference>
<dbReference type="OrthoDB" id="10432198at2759"/>
<dbReference type="AlphaFoldDB" id="A0A0C3L098"/>
<name>A0A0C3L098_9AGAM</name>
<dbReference type="Proteomes" id="UP000054248">
    <property type="component" value="Unassembled WGS sequence"/>
</dbReference>
<gene>
    <name evidence="1" type="ORF">M407DRAFT_243449</name>
</gene>
<evidence type="ECO:0000313" key="1">
    <source>
        <dbReference type="EMBL" id="KIO27093.1"/>
    </source>
</evidence>